<accession>K0AVH6</accession>
<dbReference type="InterPro" id="IPR014225">
    <property type="entry name" value="Spore_II_D_firmicutes"/>
</dbReference>
<dbReference type="PANTHER" id="PTHR30032">
    <property type="entry name" value="N-ACETYLMURAMOYL-L-ALANINE AMIDASE-RELATED"/>
    <property type="match status" value="1"/>
</dbReference>
<gene>
    <name evidence="3" type="primary">spoIID</name>
    <name evidence="3" type="ordered locus">Curi_c02090</name>
</gene>
<dbReference type="EMBL" id="CP003326">
    <property type="protein sequence ID" value="AFS77289.1"/>
    <property type="molecule type" value="Genomic_DNA"/>
</dbReference>
<proteinExistence type="predicted"/>
<dbReference type="Pfam" id="PF08486">
    <property type="entry name" value="SpoIID"/>
    <property type="match status" value="1"/>
</dbReference>
<dbReference type="OrthoDB" id="9794671at2"/>
<keyword evidence="4" id="KW-1185">Reference proteome</keyword>
<evidence type="ECO:0000259" key="2">
    <source>
        <dbReference type="Pfam" id="PF08486"/>
    </source>
</evidence>
<dbReference type="PATRIC" id="fig|1128398.3.peg.213"/>
<evidence type="ECO:0000313" key="3">
    <source>
        <dbReference type="EMBL" id="AFS77289.1"/>
    </source>
</evidence>
<evidence type="ECO:0000256" key="1">
    <source>
        <dbReference type="SAM" id="Phobius"/>
    </source>
</evidence>
<dbReference type="HOGENOM" id="CLU_021203_1_1_9"/>
<keyword evidence="1" id="KW-0812">Transmembrane</keyword>
<organism evidence="3 4">
    <name type="scientific">Gottschalkia acidurici (strain ATCC 7906 / DSM 604 / BCRC 14475 / CIP 104303 / KCTC 5404 / NCIMB 10678 / 9a)</name>
    <name type="common">Clostridium acidurici</name>
    <dbReference type="NCBI Taxonomy" id="1128398"/>
    <lineage>
        <taxon>Bacteria</taxon>
        <taxon>Bacillati</taxon>
        <taxon>Bacillota</taxon>
        <taxon>Tissierellia</taxon>
        <taxon>Tissierellales</taxon>
        <taxon>Gottschalkiaceae</taxon>
        <taxon>Gottschalkia</taxon>
    </lineage>
</organism>
<keyword evidence="1" id="KW-1133">Transmembrane helix</keyword>
<dbReference type="eggNOG" id="COG2385">
    <property type="taxonomic scope" value="Bacteria"/>
</dbReference>
<dbReference type="KEGG" id="cad:Curi_c02090"/>
<reference evidence="3 4" key="1">
    <citation type="journal article" date="2012" name="PLoS ONE">
        <title>The purine-utilizing bacterium Clostridium acidurici 9a: a genome-guided metabolic reconsideration.</title>
        <authorList>
            <person name="Hartwich K."/>
            <person name="Poehlein A."/>
            <person name="Daniel R."/>
        </authorList>
    </citation>
    <scope>NUCLEOTIDE SEQUENCE [LARGE SCALE GENOMIC DNA]</scope>
    <source>
        <strain evidence="4">ATCC 7906 / DSM 604 / BCRC 14475 / CIP 104303 / KCTC 5404 / NCIMB 10678 / 9a</strain>
    </source>
</reference>
<dbReference type="RefSeq" id="WP_014966426.1">
    <property type="nucleotide sequence ID" value="NC_018664.1"/>
</dbReference>
<dbReference type="STRING" id="1128398.Curi_c02090"/>
<feature type="domain" description="Sporulation stage II protein D amidase enhancer LytB N-terminal" evidence="2">
    <location>
        <begin position="57"/>
        <end position="165"/>
    </location>
</feature>
<dbReference type="PANTHER" id="PTHR30032:SF4">
    <property type="entry name" value="AMIDASE ENHANCER"/>
    <property type="match status" value="1"/>
</dbReference>
<feature type="transmembrane region" description="Helical" evidence="1">
    <location>
        <begin position="6"/>
        <end position="26"/>
    </location>
</feature>
<dbReference type="NCBIfam" id="TIGR02669">
    <property type="entry name" value="SpoIID_LytB"/>
    <property type="match status" value="1"/>
</dbReference>
<sequence length="334" mass="37449">MKKIGIYVLFILFATIIIPSILVQVYKSEKGESNMSKADISTIQDINFKDTKKIKIYNTKTKKTEEIGLEEYILGVVASEMPAAFHEEALKAQAVAARTYALSRAEKFKEGHPDHKDAPLCTDVHCQAWKSKEELIQTHGEQWIADYWEKLQNVIEGTKGQILTYEGNLVSEPLFHSTSGGKTESSEAVFAVSHPYLKSVDSPLEENAPKFKDSVSMTVDEFIKTIKQKYPGANIDKNNLKDKIKVGEKTDAGRIKKVVVDNQFIEGSEFRQMFNLNSTNFKIKLAGDNINIETIGYGHGVGMSQWGANGMAKEGKTYKEILTHYYTGTVVENF</sequence>
<dbReference type="InterPro" id="IPR013486">
    <property type="entry name" value="SpoIID/LytB"/>
</dbReference>
<dbReference type="InterPro" id="IPR051922">
    <property type="entry name" value="Bact_Sporulation_Assoc"/>
</dbReference>
<dbReference type="Proteomes" id="UP000006094">
    <property type="component" value="Chromosome"/>
</dbReference>
<name>K0AVH6_GOTA9</name>
<dbReference type="GO" id="GO:0030288">
    <property type="term" value="C:outer membrane-bounded periplasmic space"/>
    <property type="evidence" value="ECO:0007669"/>
    <property type="project" value="TreeGrafter"/>
</dbReference>
<dbReference type="NCBIfam" id="TIGR02870">
    <property type="entry name" value="spore_II_D"/>
    <property type="match status" value="1"/>
</dbReference>
<protein>
    <submittedName>
        <fullName evidence="3">Stage II sporulation protein D, firmicutes</fullName>
    </submittedName>
</protein>
<evidence type="ECO:0000313" key="4">
    <source>
        <dbReference type="Proteomes" id="UP000006094"/>
    </source>
</evidence>
<keyword evidence="1" id="KW-0472">Membrane</keyword>
<dbReference type="AlphaFoldDB" id="K0AVH6"/>
<dbReference type="InterPro" id="IPR013693">
    <property type="entry name" value="SpoIID/LytB_N"/>
</dbReference>
<dbReference type="GO" id="GO:0030435">
    <property type="term" value="P:sporulation resulting in formation of a cellular spore"/>
    <property type="evidence" value="ECO:0007669"/>
    <property type="project" value="InterPro"/>
</dbReference>